<reference evidence="3" key="3">
    <citation type="submission" date="2020-12" db="UniProtKB">
        <authorList>
            <consortium name="EnsemblPlants"/>
        </authorList>
    </citation>
    <scope>IDENTIFICATION</scope>
</reference>
<dbReference type="Gramene" id="Pp3c7_6050V3.1">
    <property type="protein sequence ID" value="Pp3c7_6050V3.1"/>
    <property type="gene ID" value="Pp3c7_6050"/>
</dbReference>
<feature type="region of interest" description="Disordered" evidence="1">
    <location>
        <begin position="182"/>
        <end position="213"/>
    </location>
</feature>
<evidence type="ECO:0000256" key="1">
    <source>
        <dbReference type="SAM" id="MobiDB-lite"/>
    </source>
</evidence>
<name>A0A2K1KAL9_PHYPA</name>
<evidence type="ECO:0000313" key="4">
    <source>
        <dbReference type="Proteomes" id="UP000006727"/>
    </source>
</evidence>
<evidence type="ECO:0000313" key="3">
    <source>
        <dbReference type="EnsemblPlants" id="Pp3c7_6050V3.1"/>
    </source>
</evidence>
<reference evidence="2 4" key="2">
    <citation type="journal article" date="2018" name="Plant J.">
        <title>The Physcomitrella patens chromosome-scale assembly reveals moss genome structure and evolution.</title>
        <authorList>
            <person name="Lang D."/>
            <person name="Ullrich K.K."/>
            <person name="Murat F."/>
            <person name="Fuchs J."/>
            <person name="Jenkins J."/>
            <person name="Haas F.B."/>
            <person name="Piednoel M."/>
            <person name="Gundlach H."/>
            <person name="Van Bel M."/>
            <person name="Meyberg R."/>
            <person name="Vives C."/>
            <person name="Morata J."/>
            <person name="Symeonidi A."/>
            <person name="Hiss M."/>
            <person name="Muchero W."/>
            <person name="Kamisugi Y."/>
            <person name="Saleh O."/>
            <person name="Blanc G."/>
            <person name="Decker E.L."/>
            <person name="van Gessel N."/>
            <person name="Grimwood J."/>
            <person name="Hayes R.D."/>
            <person name="Graham S.W."/>
            <person name="Gunter L.E."/>
            <person name="McDaniel S.F."/>
            <person name="Hoernstein S.N.W."/>
            <person name="Larsson A."/>
            <person name="Li F.W."/>
            <person name="Perroud P.F."/>
            <person name="Phillips J."/>
            <person name="Ranjan P."/>
            <person name="Rokshar D.S."/>
            <person name="Rothfels C.J."/>
            <person name="Schneider L."/>
            <person name="Shu S."/>
            <person name="Stevenson D.W."/>
            <person name="Thummler F."/>
            <person name="Tillich M."/>
            <person name="Villarreal Aguilar J.C."/>
            <person name="Widiez T."/>
            <person name="Wong G.K."/>
            <person name="Wymore A."/>
            <person name="Zhang Y."/>
            <person name="Zimmer A.D."/>
            <person name="Quatrano R.S."/>
            <person name="Mayer K.F.X."/>
            <person name="Goodstein D."/>
            <person name="Casacuberta J.M."/>
            <person name="Vandepoele K."/>
            <person name="Reski R."/>
            <person name="Cuming A.C."/>
            <person name="Tuskan G.A."/>
            <person name="Maumus F."/>
            <person name="Salse J."/>
            <person name="Schmutz J."/>
            <person name="Rensing S.A."/>
        </authorList>
    </citation>
    <scope>NUCLEOTIDE SEQUENCE [LARGE SCALE GENOMIC DNA]</scope>
    <source>
        <strain evidence="3 4">cv. Gransden 2004</strain>
    </source>
</reference>
<feature type="region of interest" description="Disordered" evidence="1">
    <location>
        <begin position="26"/>
        <end position="48"/>
    </location>
</feature>
<dbReference type="Proteomes" id="UP000006727">
    <property type="component" value="Chromosome 7"/>
</dbReference>
<feature type="compositionally biased region" description="Polar residues" evidence="1">
    <location>
        <begin position="38"/>
        <end position="48"/>
    </location>
</feature>
<protein>
    <submittedName>
        <fullName evidence="2 3">Uncharacterized protein</fullName>
    </submittedName>
</protein>
<organism evidence="2">
    <name type="scientific">Physcomitrium patens</name>
    <name type="common">Spreading-leaved earth moss</name>
    <name type="synonym">Physcomitrella patens</name>
    <dbReference type="NCBI Taxonomy" id="3218"/>
    <lineage>
        <taxon>Eukaryota</taxon>
        <taxon>Viridiplantae</taxon>
        <taxon>Streptophyta</taxon>
        <taxon>Embryophyta</taxon>
        <taxon>Bryophyta</taxon>
        <taxon>Bryophytina</taxon>
        <taxon>Bryopsida</taxon>
        <taxon>Funariidae</taxon>
        <taxon>Funariales</taxon>
        <taxon>Funariaceae</taxon>
        <taxon>Physcomitrium</taxon>
    </lineage>
</organism>
<sequence>MKGSTSNSFAGGPTMHRTAGVIPRILKGKGSGRWGSAETASLSARWGSVSTNDQWDEAEQGLDSFRDPLSPSPSGRLSQEEKPRTGSITAPSHSASIERKPLLRNAPSQEWLNALTGHASPTSRPTVHSFPDNGNDHLHLTPPSVQRNTFLRETQGWLTSVIRPLRSRKHNPWADPSEFNWRAAATTTTTTTITSDSSTGRRRHPLTGSQSMRYNRLRSSDLLTSSGGETGFNDGDHHHIHSVMKKAASMREHRLHGGTTTATARACSEKYGVRQAILDCVSCGRASPPIVQGYSCRQHGVGDWTRSASTRSDCTSSKRKGVMHFCRQFIRIGKKLDKTS</sequence>
<feature type="compositionally biased region" description="Low complexity" evidence="1">
    <location>
        <begin position="183"/>
        <end position="198"/>
    </location>
</feature>
<dbReference type="AlphaFoldDB" id="A0A2K1KAL9"/>
<dbReference type="InParanoid" id="A0A2K1KAL9"/>
<dbReference type="EnsemblPlants" id="Pp3c7_6050V3.1">
    <property type="protein sequence ID" value="Pp3c7_6050V3.1"/>
    <property type="gene ID" value="Pp3c7_6050"/>
</dbReference>
<gene>
    <name evidence="2" type="ORF">PHYPA_010002</name>
</gene>
<reference evidence="2 4" key="1">
    <citation type="journal article" date="2008" name="Science">
        <title>The Physcomitrella genome reveals evolutionary insights into the conquest of land by plants.</title>
        <authorList>
            <person name="Rensing S."/>
            <person name="Lang D."/>
            <person name="Zimmer A."/>
            <person name="Terry A."/>
            <person name="Salamov A."/>
            <person name="Shapiro H."/>
            <person name="Nishiyama T."/>
            <person name="Perroud P.-F."/>
            <person name="Lindquist E."/>
            <person name="Kamisugi Y."/>
            <person name="Tanahashi T."/>
            <person name="Sakakibara K."/>
            <person name="Fujita T."/>
            <person name="Oishi K."/>
            <person name="Shin-I T."/>
            <person name="Kuroki Y."/>
            <person name="Toyoda A."/>
            <person name="Suzuki Y."/>
            <person name="Hashimoto A."/>
            <person name="Yamaguchi K."/>
            <person name="Sugano A."/>
            <person name="Kohara Y."/>
            <person name="Fujiyama A."/>
            <person name="Anterola A."/>
            <person name="Aoki S."/>
            <person name="Ashton N."/>
            <person name="Barbazuk W.B."/>
            <person name="Barker E."/>
            <person name="Bennetzen J."/>
            <person name="Bezanilla M."/>
            <person name="Blankenship R."/>
            <person name="Cho S.H."/>
            <person name="Dutcher S."/>
            <person name="Estelle M."/>
            <person name="Fawcett J.A."/>
            <person name="Gundlach H."/>
            <person name="Hanada K."/>
            <person name="Heyl A."/>
            <person name="Hicks K.A."/>
            <person name="Hugh J."/>
            <person name="Lohr M."/>
            <person name="Mayer K."/>
            <person name="Melkozernov A."/>
            <person name="Murata T."/>
            <person name="Nelson D."/>
            <person name="Pils B."/>
            <person name="Prigge M."/>
            <person name="Reiss B."/>
            <person name="Renner T."/>
            <person name="Rombauts S."/>
            <person name="Rushton P."/>
            <person name="Sanderfoot A."/>
            <person name="Schween G."/>
            <person name="Shiu S.-H."/>
            <person name="Stueber K."/>
            <person name="Theodoulou F.L."/>
            <person name="Tu H."/>
            <person name="Van de Peer Y."/>
            <person name="Verrier P.J."/>
            <person name="Waters E."/>
            <person name="Wood A."/>
            <person name="Yang L."/>
            <person name="Cove D."/>
            <person name="Cuming A."/>
            <person name="Hasebe M."/>
            <person name="Lucas S."/>
            <person name="Mishler D.B."/>
            <person name="Reski R."/>
            <person name="Grigoriev I."/>
            <person name="Quatrano R.S."/>
            <person name="Boore J.L."/>
        </authorList>
    </citation>
    <scope>NUCLEOTIDE SEQUENCE [LARGE SCALE GENOMIC DNA]</scope>
    <source>
        <strain evidence="3 4">cv. Gransden 2004</strain>
    </source>
</reference>
<keyword evidence="4" id="KW-1185">Reference proteome</keyword>
<proteinExistence type="predicted"/>
<feature type="region of interest" description="Disordered" evidence="1">
    <location>
        <begin position="62"/>
        <end position="102"/>
    </location>
</feature>
<feature type="compositionally biased region" description="Polar residues" evidence="1">
    <location>
        <begin position="86"/>
        <end position="95"/>
    </location>
</feature>
<evidence type="ECO:0000313" key="2">
    <source>
        <dbReference type="EMBL" id="PNR50816.1"/>
    </source>
</evidence>
<accession>A0A2K1KAL9</accession>
<dbReference type="EMBL" id="ABEU02000007">
    <property type="protein sequence ID" value="PNR50816.1"/>
    <property type="molecule type" value="Genomic_DNA"/>
</dbReference>